<sequence length="113" mass="13197">MPGRFQEQSMPGSALSHWLTNPLNSEVSERSSHSWRCTPSLSIFSFKLQNLLSPLLPPPSSEDLRWFRLSFFSQLFRYRLTRFASKLKISLEVIARKSLLQISYSMRSLWRSS</sequence>
<comment type="caution">
    <text evidence="1">The sequence shown here is derived from an EMBL/GenBank/DDBJ whole genome shotgun (WGS) entry which is preliminary data.</text>
</comment>
<dbReference type="EMBL" id="BMAU01021276">
    <property type="protein sequence ID" value="GFY07700.1"/>
    <property type="molecule type" value="Genomic_DNA"/>
</dbReference>
<protein>
    <submittedName>
        <fullName evidence="1">Uncharacterized protein</fullName>
    </submittedName>
</protein>
<dbReference type="Proteomes" id="UP000887159">
    <property type="component" value="Unassembled WGS sequence"/>
</dbReference>
<proteinExistence type="predicted"/>
<organism evidence="1 2">
    <name type="scientific">Trichonephila clavipes</name>
    <name type="common">Golden silk orbweaver</name>
    <name type="synonym">Nephila clavipes</name>
    <dbReference type="NCBI Taxonomy" id="2585209"/>
    <lineage>
        <taxon>Eukaryota</taxon>
        <taxon>Metazoa</taxon>
        <taxon>Ecdysozoa</taxon>
        <taxon>Arthropoda</taxon>
        <taxon>Chelicerata</taxon>
        <taxon>Arachnida</taxon>
        <taxon>Araneae</taxon>
        <taxon>Araneomorphae</taxon>
        <taxon>Entelegynae</taxon>
        <taxon>Araneoidea</taxon>
        <taxon>Nephilidae</taxon>
        <taxon>Trichonephila</taxon>
    </lineage>
</organism>
<gene>
    <name evidence="1" type="ORF">TNCV_4095701</name>
</gene>
<keyword evidence="2" id="KW-1185">Reference proteome</keyword>
<reference evidence="1" key="1">
    <citation type="submission" date="2020-08" db="EMBL/GenBank/DDBJ databases">
        <title>Multicomponent nature underlies the extraordinary mechanical properties of spider dragline silk.</title>
        <authorList>
            <person name="Kono N."/>
            <person name="Nakamura H."/>
            <person name="Mori M."/>
            <person name="Yoshida Y."/>
            <person name="Ohtoshi R."/>
            <person name="Malay A.D."/>
            <person name="Moran D.A.P."/>
            <person name="Tomita M."/>
            <person name="Numata K."/>
            <person name="Arakawa K."/>
        </authorList>
    </citation>
    <scope>NUCLEOTIDE SEQUENCE</scope>
</reference>
<accession>A0A8X6VIY3</accession>
<evidence type="ECO:0000313" key="1">
    <source>
        <dbReference type="EMBL" id="GFY07700.1"/>
    </source>
</evidence>
<dbReference type="AlphaFoldDB" id="A0A8X6VIY3"/>
<evidence type="ECO:0000313" key="2">
    <source>
        <dbReference type="Proteomes" id="UP000887159"/>
    </source>
</evidence>
<name>A0A8X6VIY3_TRICX</name>